<comment type="caution">
    <text evidence="1">The sequence shown here is derived from an EMBL/GenBank/DDBJ whole genome shotgun (WGS) entry which is preliminary data.</text>
</comment>
<gene>
    <name evidence="1" type="ORF">AN965_05660</name>
</gene>
<protein>
    <submittedName>
        <fullName evidence="1">Uncharacterized protein</fullName>
    </submittedName>
</protein>
<dbReference type="EMBL" id="LJJD01000014">
    <property type="protein sequence ID" value="KQL57811.1"/>
    <property type="molecule type" value="Genomic_DNA"/>
</dbReference>
<reference evidence="1 2" key="1">
    <citation type="submission" date="2015-09" db="EMBL/GenBank/DDBJ databases">
        <title>Genome sequencing project for genomic taxonomy and phylogenomics of Bacillus-like bacteria.</title>
        <authorList>
            <person name="Liu B."/>
            <person name="Wang J."/>
            <person name="Zhu Y."/>
            <person name="Liu G."/>
            <person name="Chen Q."/>
            <person name="Chen Z."/>
            <person name="Lan J."/>
            <person name="Che J."/>
            <person name="Ge C."/>
            <person name="Shi H."/>
            <person name="Pan Z."/>
            <person name="Liu X."/>
        </authorList>
    </citation>
    <scope>NUCLEOTIDE SEQUENCE [LARGE SCALE GENOMIC DNA]</scope>
    <source>
        <strain evidence="1 2">DSM 19153</strain>
    </source>
</reference>
<evidence type="ECO:0000313" key="1">
    <source>
        <dbReference type="EMBL" id="KQL57811.1"/>
    </source>
</evidence>
<dbReference type="Proteomes" id="UP000051061">
    <property type="component" value="Unassembled WGS sequence"/>
</dbReference>
<keyword evidence="2" id="KW-1185">Reference proteome</keyword>
<proteinExistence type="predicted"/>
<sequence>MHDQSQTANHIIKSYQQDEQMMILVFSQWCINNDYDPAALYSEAYPEQGNNHELKQALALTVSKEESSPIATETVINLLQVFGNEDLAYLVQTYSEKGS</sequence>
<name>A0A9D5DTK9_9BACI</name>
<accession>A0A9D5DTK9</accession>
<evidence type="ECO:0000313" key="2">
    <source>
        <dbReference type="Proteomes" id="UP000051061"/>
    </source>
</evidence>
<organism evidence="1 2">
    <name type="scientific">Alkalicoccobacillus plakortidis</name>
    <dbReference type="NCBI Taxonomy" id="444060"/>
    <lineage>
        <taxon>Bacteria</taxon>
        <taxon>Bacillati</taxon>
        <taxon>Bacillota</taxon>
        <taxon>Bacilli</taxon>
        <taxon>Bacillales</taxon>
        <taxon>Bacillaceae</taxon>
        <taxon>Alkalicoccobacillus</taxon>
    </lineage>
</organism>
<dbReference type="AlphaFoldDB" id="A0A9D5DTK9"/>